<evidence type="ECO:0008006" key="3">
    <source>
        <dbReference type="Google" id="ProtNLM"/>
    </source>
</evidence>
<comment type="caution">
    <text evidence="1">The sequence shown here is derived from an EMBL/GenBank/DDBJ whole genome shotgun (WGS) entry which is preliminary data.</text>
</comment>
<name>A0A7Z1IMR9_9GAMM</name>
<organism evidence="1 2">
    <name type="scientific">Marinobacter vinifirmus</name>
    <dbReference type="NCBI Taxonomy" id="355591"/>
    <lineage>
        <taxon>Bacteria</taxon>
        <taxon>Pseudomonadati</taxon>
        <taxon>Pseudomonadota</taxon>
        <taxon>Gammaproteobacteria</taxon>
        <taxon>Pseudomonadales</taxon>
        <taxon>Marinobacteraceae</taxon>
        <taxon>Marinobacter</taxon>
    </lineage>
</organism>
<dbReference type="RefSeq" id="WP_094624997.1">
    <property type="nucleotide sequence ID" value="NZ_NEFY01000006.1"/>
</dbReference>
<evidence type="ECO:0000313" key="1">
    <source>
        <dbReference type="EMBL" id="OZC35967.1"/>
    </source>
</evidence>
<proteinExistence type="predicted"/>
<evidence type="ECO:0000313" key="2">
    <source>
        <dbReference type="Proteomes" id="UP000216984"/>
    </source>
</evidence>
<protein>
    <recommendedName>
        <fullName evidence="3">GIY-YIG nuclease family protein</fullName>
    </recommendedName>
</protein>
<dbReference type="Proteomes" id="UP000216984">
    <property type="component" value="Unassembled WGS sequence"/>
</dbReference>
<reference evidence="1 2" key="1">
    <citation type="submission" date="2017-06" db="EMBL/GenBank/DDBJ databases">
        <title>Draft genome sequence of the halophilic bacterium Marinobacter vinifirmus FB1.</title>
        <authorList>
            <person name="Stepanov V.G."/>
            <person name="Roberts D.J."/>
            <person name="Fox G.E."/>
        </authorList>
    </citation>
    <scope>NUCLEOTIDE SEQUENCE [LARGE SCALE GENOMIC DNA]</scope>
    <source>
        <strain evidence="1 2">FB1</strain>
    </source>
</reference>
<sequence length="100" mass="11804">MKQIYKITYPTGKIYIGKDSIGSYRYYGSPDMQVVNEDFASLPKSVRQDYTIRKQILWESEDCSESELSAKEVEFIREFRSNDPEIGYNRWPKFNGEKTI</sequence>
<dbReference type="EMBL" id="NEFY01000006">
    <property type="protein sequence ID" value="OZC35967.1"/>
    <property type="molecule type" value="Genomic_DNA"/>
</dbReference>
<keyword evidence="2" id="KW-1185">Reference proteome</keyword>
<dbReference type="AlphaFoldDB" id="A0A7Z1IMR9"/>
<accession>A0A7Z1IMR9</accession>
<gene>
    <name evidence="1" type="ORF">B9Q17_17150</name>
</gene>